<comment type="caution">
    <text evidence="1">The sequence shown here is derived from an EMBL/GenBank/DDBJ whole genome shotgun (WGS) entry which is preliminary data.</text>
</comment>
<dbReference type="RefSeq" id="WP_181319098.1">
    <property type="nucleotide sequence ID" value="NZ_PYOJ01000067.1"/>
</dbReference>
<accession>A0A2T3M436</accession>
<evidence type="ECO:0000313" key="2">
    <source>
        <dbReference type="Proteomes" id="UP000240410"/>
    </source>
</evidence>
<organism evidence="1 2">
    <name type="scientific">Photobacterium leiognathi</name>
    <dbReference type="NCBI Taxonomy" id="553611"/>
    <lineage>
        <taxon>Bacteria</taxon>
        <taxon>Pseudomonadati</taxon>
        <taxon>Pseudomonadota</taxon>
        <taxon>Gammaproteobacteria</taxon>
        <taxon>Vibrionales</taxon>
        <taxon>Vibrionaceae</taxon>
        <taxon>Photobacterium</taxon>
    </lineage>
</organism>
<evidence type="ECO:0000313" key="1">
    <source>
        <dbReference type="EMBL" id="PSV86223.1"/>
    </source>
</evidence>
<name>A0A2T3M436_PHOLE</name>
<dbReference type="EMBL" id="PYOJ01000067">
    <property type="protein sequence ID" value="PSV86223.1"/>
    <property type="molecule type" value="Genomic_DNA"/>
</dbReference>
<gene>
    <name evidence="1" type="ORF">CTM89_21115</name>
</gene>
<sequence>TQTTPELSDFVNTGITNVTADNLADINQQIDEQSLDTVNAIRGLTTSINIIRSFAADNSQPAPELSDYLTAGITDVSAANLADINQQVDEQSLNVVDDIRTLATSLNIIRAYAADNSQPAPDENDYSIAGITGVDTQNLAEINQQVDEQSLDVVNDIRTMAESMNIIRAFAIDNTQPAPDENDYAIAGVSGVDAANLSEINQEVDQQSLTSIDAIRSLTQSINTIRAYAADNTLTAPSVLDYQTAGISGVDAANLSEVNQQVDEQSLITVNAMQTLTDSVNVIRAYAADNSQDVPELSDYQIAGVSGVDSDNRDDINQQVDEQTLLTVDAMRSLTSSLNIIRAYAVDNTQIAPSDTDYTIVGVSGVDTDNVSEINQQVDEQSILVVDVMRDVMASVLTIRTYASDNTQAAPELADFTKLGISGVDAPNLAAINEQINLQTLDTVNAIRTLVSSFNVIRAFAADNSQPEPSVSDYSDVGIAGVDSDNLAQINQQVDEQSLITISGIRDVVNSVNVIRAYASDNSQTAPQITDYAIAGVSGVDADNLADINAQVNEQTLLTIDEMRTLTNSLNVIRTYAQDNTAPAPSDADYVNAGIAAVDLFNLADINQQVDEQSLLAVEDIRTLVASLTTIRAYAADNTQAAPELSDYQIVGVSAVDTGNLAEMNQQVDEQSLITVNNMRTVVASLNVIRAYAADNTQTTPELSDFVNTGITNVTADNLADINQQIDEQSLDTVNAIRALTTSINTIRSFAADNSQPAPELSDYLTAGITDVSAANLADINQQVDEQSLNVVDDIRTLATSLN</sequence>
<proteinExistence type="predicted"/>
<feature type="non-terminal residue" evidence="1">
    <location>
        <position position="1"/>
    </location>
</feature>
<reference evidence="1 2" key="1">
    <citation type="submission" date="2018-03" db="EMBL/GenBank/DDBJ databases">
        <title>Whole genome sequencing of Histamine producing bacteria.</title>
        <authorList>
            <person name="Butler K."/>
        </authorList>
    </citation>
    <scope>NUCLEOTIDE SEQUENCE [LARGE SCALE GENOMIC DNA]</scope>
    <source>
        <strain evidence="1 2">ATCC 33979</strain>
    </source>
</reference>
<feature type="non-terminal residue" evidence="1">
    <location>
        <position position="803"/>
    </location>
</feature>
<protein>
    <submittedName>
        <fullName evidence="1">Uncharacterized protein</fullName>
    </submittedName>
</protein>
<dbReference type="AlphaFoldDB" id="A0A2T3M436"/>
<dbReference type="Proteomes" id="UP000240410">
    <property type="component" value="Unassembled WGS sequence"/>
</dbReference>